<evidence type="ECO:0008006" key="5">
    <source>
        <dbReference type="Google" id="ProtNLM"/>
    </source>
</evidence>
<organism evidence="3 4">
    <name type="scientific">Podospora didyma</name>
    <dbReference type="NCBI Taxonomy" id="330526"/>
    <lineage>
        <taxon>Eukaryota</taxon>
        <taxon>Fungi</taxon>
        <taxon>Dikarya</taxon>
        <taxon>Ascomycota</taxon>
        <taxon>Pezizomycotina</taxon>
        <taxon>Sordariomycetes</taxon>
        <taxon>Sordariomycetidae</taxon>
        <taxon>Sordariales</taxon>
        <taxon>Podosporaceae</taxon>
        <taxon>Podospora</taxon>
    </lineage>
</organism>
<feature type="region of interest" description="Disordered" evidence="1">
    <location>
        <begin position="129"/>
        <end position="186"/>
    </location>
</feature>
<sequence length="210" mass="20968">MRSNIFLILPAFAAAAAAIQPLPRQTSSSSDPKASACLAAIESVGSSFPTIPRELVGMTDINPITDPCNYTPPAAMATAFSSFSTVLASWVSENWPKITSEVEKCPSISSDVDGFARAWDQIICTDKNSGDGGAAAATTTPTTTGGTGKVLPTTSATDSGSLTQPTQASSTAGSAGVNSTSTKSAGGARETGFVAGIVAAVGFVGAVVAL</sequence>
<dbReference type="EMBL" id="JAULSW010000003">
    <property type="protein sequence ID" value="KAK3386526.1"/>
    <property type="molecule type" value="Genomic_DNA"/>
</dbReference>
<evidence type="ECO:0000256" key="2">
    <source>
        <dbReference type="SAM" id="SignalP"/>
    </source>
</evidence>
<gene>
    <name evidence="3" type="ORF">B0H63DRAFT_137170</name>
</gene>
<proteinExistence type="predicted"/>
<feature type="compositionally biased region" description="Polar residues" evidence="1">
    <location>
        <begin position="152"/>
        <end position="184"/>
    </location>
</feature>
<keyword evidence="2" id="KW-0732">Signal</keyword>
<dbReference type="Proteomes" id="UP001285441">
    <property type="component" value="Unassembled WGS sequence"/>
</dbReference>
<name>A0AAE0U0N8_9PEZI</name>
<feature type="signal peptide" evidence="2">
    <location>
        <begin position="1"/>
        <end position="18"/>
    </location>
</feature>
<evidence type="ECO:0000313" key="4">
    <source>
        <dbReference type="Proteomes" id="UP001285441"/>
    </source>
</evidence>
<keyword evidence="4" id="KW-1185">Reference proteome</keyword>
<feature type="compositionally biased region" description="Low complexity" evidence="1">
    <location>
        <begin position="134"/>
        <end position="144"/>
    </location>
</feature>
<protein>
    <recommendedName>
        <fullName evidence="5">Infection structure specific protein</fullName>
    </recommendedName>
</protein>
<accession>A0AAE0U0N8</accession>
<reference evidence="3" key="1">
    <citation type="journal article" date="2023" name="Mol. Phylogenet. Evol.">
        <title>Genome-scale phylogeny and comparative genomics of the fungal order Sordariales.</title>
        <authorList>
            <person name="Hensen N."/>
            <person name="Bonometti L."/>
            <person name="Westerberg I."/>
            <person name="Brannstrom I.O."/>
            <person name="Guillou S."/>
            <person name="Cros-Aarteil S."/>
            <person name="Calhoun S."/>
            <person name="Haridas S."/>
            <person name="Kuo A."/>
            <person name="Mondo S."/>
            <person name="Pangilinan J."/>
            <person name="Riley R."/>
            <person name="LaButti K."/>
            <person name="Andreopoulos B."/>
            <person name="Lipzen A."/>
            <person name="Chen C."/>
            <person name="Yan M."/>
            <person name="Daum C."/>
            <person name="Ng V."/>
            <person name="Clum A."/>
            <person name="Steindorff A."/>
            <person name="Ohm R.A."/>
            <person name="Martin F."/>
            <person name="Silar P."/>
            <person name="Natvig D.O."/>
            <person name="Lalanne C."/>
            <person name="Gautier V."/>
            <person name="Ament-Velasquez S.L."/>
            <person name="Kruys A."/>
            <person name="Hutchinson M.I."/>
            <person name="Powell A.J."/>
            <person name="Barry K."/>
            <person name="Miller A.N."/>
            <person name="Grigoriev I.V."/>
            <person name="Debuchy R."/>
            <person name="Gladieux P."/>
            <person name="Hiltunen Thoren M."/>
            <person name="Johannesson H."/>
        </authorList>
    </citation>
    <scope>NUCLEOTIDE SEQUENCE</scope>
    <source>
        <strain evidence="3">CBS 232.78</strain>
    </source>
</reference>
<comment type="caution">
    <text evidence="3">The sequence shown here is derived from an EMBL/GenBank/DDBJ whole genome shotgun (WGS) entry which is preliminary data.</text>
</comment>
<evidence type="ECO:0000313" key="3">
    <source>
        <dbReference type="EMBL" id="KAK3386526.1"/>
    </source>
</evidence>
<evidence type="ECO:0000256" key="1">
    <source>
        <dbReference type="SAM" id="MobiDB-lite"/>
    </source>
</evidence>
<reference evidence="3" key="2">
    <citation type="submission" date="2023-06" db="EMBL/GenBank/DDBJ databases">
        <authorList>
            <consortium name="Lawrence Berkeley National Laboratory"/>
            <person name="Haridas S."/>
            <person name="Hensen N."/>
            <person name="Bonometti L."/>
            <person name="Westerberg I."/>
            <person name="Brannstrom I.O."/>
            <person name="Guillou S."/>
            <person name="Cros-Aarteil S."/>
            <person name="Calhoun S."/>
            <person name="Kuo A."/>
            <person name="Mondo S."/>
            <person name="Pangilinan J."/>
            <person name="Riley R."/>
            <person name="LaButti K."/>
            <person name="Andreopoulos B."/>
            <person name="Lipzen A."/>
            <person name="Chen C."/>
            <person name="Yanf M."/>
            <person name="Daum C."/>
            <person name="Ng V."/>
            <person name="Clum A."/>
            <person name="Steindorff A."/>
            <person name="Ohm R."/>
            <person name="Martin F."/>
            <person name="Silar P."/>
            <person name="Natvig D."/>
            <person name="Lalanne C."/>
            <person name="Gautier V."/>
            <person name="Ament-velasquez S.L."/>
            <person name="Kruys A."/>
            <person name="Hutchinson M.I."/>
            <person name="Powell A.J."/>
            <person name="Barry K."/>
            <person name="Miller A.N."/>
            <person name="Grigoriev I.V."/>
            <person name="Debuchy R."/>
            <person name="Gladieux P."/>
            <person name="Thoren M.H."/>
            <person name="Johannesson H."/>
        </authorList>
    </citation>
    <scope>NUCLEOTIDE SEQUENCE</scope>
    <source>
        <strain evidence="3">CBS 232.78</strain>
    </source>
</reference>
<dbReference type="AlphaFoldDB" id="A0AAE0U0N8"/>
<feature type="chain" id="PRO_5041952339" description="Infection structure specific protein" evidence="2">
    <location>
        <begin position="19"/>
        <end position="210"/>
    </location>
</feature>